<reference evidence="10" key="1">
    <citation type="submission" date="2020-08" db="EMBL/GenBank/DDBJ databases">
        <title>Genomic Encyclopedia of Type Strains, Phase IV (KMG-IV): sequencing the most valuable type-strain genomes for metagenomic binning, comparative biology and taxonomic classification.</title>
        <authorList>
            <person name="Goeker M."/>
        </authorList>
    </citation>
    <scope>NUCLEOTIDE SEQUENCE [LARGE SCALE GENOMIC DNA]</scope>
    <source>
        <strain evidence="10">DSM 105040</strain>
    </source>
</reference>
<comment type="function">
    <text evidence="8">Part of an electron transfer system.</text>
</comment>
<evidence type="ECO:0000256" key="6">
    <source>
        <dbReference type="ARBA" id="ARBA00022827"/>
    </source>
</evidence>
<dbReference type="InterPro" id="IPR059103">
    <property type="entry name" value="FixC-like_C"/>
</dbReference>
<dbReference type="SUPFAM" id="SSF51905">
    <property type="entry name" value="FAD/NAD(P)-binding domain"/>
    <property type="match status" value="1"/>
</dbReference>
<keyword evidence="7 8" id="KW-0560">Oxidoreductase</keyword>
<dbReference type="PANTHER" id="PTHR43624">
    <property type="entry name" value="ELECTRON TRANSFER FLAVOPROTEIN-QUINONE OXIDOREDUCTASE YDIS-RELATED"/>
    <property type="match status" value="1"/>
</dbReference>
<dbReference type="SUPFAM" id="SSF54373">
    <property type="entry name" value="FAD-linked reductases, C-terminal domain"/>
    <property type="match status" value="1"/>
</dbReference>
<evidence type="ECO:0000259" key="9">
    <source>
        <dbReference type="Pfam" id="PF26311"/>
    </source>
</evidence>
<evidence type="ECO:0000256" key="4">
    <source>
        <dbReference type="ARBA" id="ARBA00019877"/>
    </source>
</evidence>
<dbReference type="PANTHER" id="PTHR43624:SF2">
    <property type="entry name" value="ELECTRON TRANSFER FLAVOPROTEIN-QUINONE OXIDOREDUCTASE YDIS-RELATED"/>
    <property type="match status" value="1"/>
</dbReference>
<name>A0A840C447_9RHOB</name>
<comment type="cofactor">
    <cofactor evidence="1 8">
        <name>FAD</name>
        <dbReference type="ChEBI" id="CHEBI:57692"/>
    </cofactor>
</comment>
<evidence type="ECO:0000256" key="7">
    <source>
        <dbReference type="ARBA" id="ARBA00023002"/>
    </source>
</evidence>
<proteinExistence type="inferred from homology"/>
<keyword evidence="5 8" id="KW-0285">Flavoprotein</keyword>
<comment type="similarity">
    <text evidence="3 8">Belongs to the ETF-QO/FixC family.</text>
</comment>
<evidence type="ECO:0000256" key="1">
    <source>
        <dbReference type="ARBA" id="ARBA00001974"/>
    </source>
</evidence>
<dbReference type="GO" id="GO:0071949">
    <property type="term" value="F:FAD binding"/>
    <property type="evidence" value="ECO:0007669"/>
    <property type="project" value="UniProtKB-UniRule"/>
</dbReference>
<dbReference type="AlphaFoldDB" id="A0A840C447"/>
<keyword evidence="6 8" id="KW-0274">FAD</keyword>
<gene>
    <name evidence="10" type="ORF">GGR17_000472</name>
</gene>
<accession>A0A840C447</accession>
<comment type="function">
    <text evidence="2">Could be required for the formation of a functional nitrogenase Fe protein. Probably accepts electrons from FixA/FixB and reduces a quinone.</text>
</comment>
<sequence length="435" mass="48077">MSEHFDAIVVGAGPSGNAAAYTMAKAGLNVLQIDRGEYPGSKNVQGAILYADALERIIPDFREHAPLERHVVEQRMWLLDEKSHTGAHYRSDDFNEDKPNRYTILRAQFDKWFSRQVRAAGALLITETTVTNLVKDDAGRVIGVETDREGGPIYADVVVLGEGVNALVGQNAGLRPELKPQHVALAVKETHFLPEQTVRDRFNLAGEDDGVVIEVVGSVSSGMVGTGFLYTNKESISIGVGCLISDFAETCIPPYELLDNFKSHPSVAPLLKGSEMKEYVAHLIPEGGYNAIPRLTGDGWVIIGDAGQFVNAVHREGSNLAMTTGRLAGESIVQLKAERKPITEANLKLYRDKLADSFVMKDLKKYRRIPALLERNKQLFTAYPKAMSQALQMFLRVDGTDKRSKESAMMRSVKRARGSWLGVATDMFKLMRAWR</sequence>
<evidence type="ECO:0000256" key="2">
    <source>
        <dbReference type="ARBA" id="ARBA00003676"/>
    </source>
</evidence>
<comment type="caution">
    <text evidence="10">The sequence shown here is derived from an EMBL/GenBank/DDBJ whole genome shotgun (WGS) entry which is preliminary data.</text>
</comment>
<dbReference type="GO" id="GO:0016491">
    <property type="term" value="F:oxidoreductase activity"/>
    <property type="evidence" value="ECO:0007669"/>
    <property type="project" value="UniProtKB-UniRule"/>
</dbReference>
<dbReference type="Proteomes" id="UP000585681">
    <property type="component" value="Unassembled WGS sequence"/>
</dbReference>
<dbReference type="Gene3D" id="3.50.50.60">
    <property type="entry name" value="FAD/NAD(P)-binding domain"/>
    <property type="match status" value="1"/>
</dbReference>
<protein>
    <recommendedName>
        <fullName evidence="4 8">Protein FixC</fullName>
    </recommendedName>
</protein>
<evidence type="ECO:0000256" key="3">
    <source>
        <dbReference type="ARBA" id="ARBA00006796"/>
    </source>
</evidence>
<dbReference type="Pfam" id="PF26311">
    <property type="entry name" value="ETF-QO_FixC_C"/>
    <property type="match status" value="1"/>
</dbReference>
<dbReference type="InterPro" id="IPR036188">
    <property type="entry name" value="FAD/NAD-bd_sf"/>
</dbReference>
<dbReference type="InterPro" id="IPR039651">
    <property type="entry name" value="FixC-like"/>
</dbReference>
<dbReference type="RefSeq" id="WP_054538243.1">
    <property type="nucleotide sequence ID" value="NZ_JACIEQ010000001.1"/>
</dbReference>
<evidence type="ECO:0000256" key="8">
    <source>
        <dbReference type="RuleBase" id="RU366069"/>
    </source>
</evidence>
<dbReference type="Pfam" id="PF12831">
    <property type="entry name" value="FAD_oxidored"/>
    <property type="match status" value="1"/>
</dbReference>
<organism evidence="10 11">
    <name type="scientific">Actibacterium naphthalenivorans</name>
    <dbReference type="NCBI Taxonomy" id="1614693"/>
    <lineage>
        <taxon>Bacteria</taxon>
        <taxon>Pseudomonadati</taxon>
        <taxon>Pseudomonadota</taxon>
        <taxon>Alphaproteobacteria</taxon>
        <taxon>Rhodobacterales</taxon>
        <taxon>Roseobacteraceae</taxon>
        <taxon>Actibacterium</taxon>
    </lineage>
</organism>
<dbReference type="EMBL" id="JACIEQ010000001">
    <property type="protein sequence ID" value="MBB4020681.1"/>
    <property type="molecule type" value="Genomic_DNA"/>
</dbReference>
<evidence type="ECO:0000256" key="5">
    <source>
        <dbReference type="ARBA" id="ARBA00022630"/>
    </source>
</evidence>
<keyword evidence="11" id="KW-1185">Reference proteome</keyword>
<evidence type="ECO:0000313" key="10">
    <source>
        <dbReference type="EMBL" id="MBB4020681.1"/>
    </source>
</evidence>
<evidence type="ECO:0000313" key="11">
    <source>
        <dbReference type="Proteomes" id="UP000585681"/>
    </source>
</evidence>
<feature type="domain" description="FixC-like C-terminal" evidence="9">
    <location>
        <begin position="370"/>
        <end position="435"/>
    </location>
</feature>